<proteinExistence type="predicted"/>
<accession>A0AAU8FFX7</accession>
<reference evidence="1" key="1">
    <citation type="submission" date="2024-06" db="EMBL/GenBank/DDBJ databases">
        <title>Sequencing and assembly of the genome of Dyadobacter sp. strain 676, a symbiont of Cyamopsis tetragonoloba.</title>
        <authorList>
            <person name="Guro P."/>
            <person name="Sazanova A."/>
            <person name="Kuznetsova I."/>
            <person name="Belimov A."/>
            <person name="Safronova V."/>
        </authorList>
    </citation>
    <scope>NUCLEOTIDE SEQUENCE</scope>
    <source>
        <strain evidence="1">676</strain>
    </source>
</reference>
<sequence length="178" mass="20484">MSYIAIKGTTSTLKQPFEFNQSRWHSKMRMFTGEGSEKQNAKLAEIENRYAKIYRDLWPHGPVTPAELITAYLQEFSGKIKQEKVPSRKEAPILAEIEALKRDKPVNLRRRIALYEERLDALTDRLAKLKRKGEFQDIEGLLENTVQQTTSFRGRLTSNPHSSILCNSLTKERFGGQS</sequence>
<dbReference type="AlphaFoldDB" id="A0AAU8FFX7"/>
<name>A0AAU8FFX7_9BACT</name>
<dbReference type="EMBL" id="CP159289">
    <property type="protein sequence ID" value="XCH23423.1"/>
    <property type="molecule type" value="Genomic_DNA"/>
</dbReference>
<dbReference type="RefSeq" id="WP_353718749.1">
    <property type="nucleotide sequence ID" value="NZ_CP159289.1"/>
</dbReference>
<evidence type="ECO:0000313" key="1">
    <source>
        <dbReference type="EMBL" id="XCH23423.1"/>
    </source>
</evidence>
<gene>
    <name evidence="1" type="ORF">ABV298_24360</name>
</gene>
<organism evidence="1">
    <name type="scientific">Dyadobacter sp. 676</name>
    <dbReference type="NCBI Taxonomy" id="3088362"/>
    <lineage>
        <taxon>Bacteria</taxon>
        <taxon>Pseudomonadati</taxon>
        <taxon>Bacteroidota</taxon>
        <taxon>Cytophagia</taxon>
        <taxon>Cytophagales</taxon>
        <taxon>Spirosomataceae</taxon>
        <taxon>Dyadobacter</taxon>
    </lineage>
</organism>
<protein>
    <submittedName>
        <fullName evidence="1">Uncharacterized protein</fullName>
    </submittedName>
</protein>